<keyword evidence="1" id="KW-1133">Transmembrane helix</keyword>
<keyword evidence="1" id="KW-0472">Membrane</keyword>
<name>A0A420ZC38_UNCK3</name>
<accession>A0A420ZC38</accession>
<sequence>MMSKSEALAELGKMLSAVGGIMAVAAALHGVAVTFEMINVEKELERIMGKEWVEACRKDVDCRLKLMKIAEESLEVKARTPEEERRKYREKIFNELAGKLKEIGVKIWCEEHDLGELGSYKECYIEYKGYSFKVEKLED</sequence>
<protein>
    <submittedName>
        <fullName evidence="2">Uncharacterized protein</fullName>
    </submittedName>
</protein>
<dbReference type="AlphaFoldDB" id="A0A420ZC38"/>
<evidence type="ECO:0000313" key="2">
    <source>
        <dbReference type="EMBL" id="RLC36757.1"/>
    </source>
</evidence>
<proteinExistence type="predicted"/>
<organism evidence="2 3">
    <name type="scientific">candidate division Kazan bacterium</name>
    <dbReference type="NCBI Taxonomy" id="2202143"/>
    <lineage>
        <taxon>Bacteria</taxon>
        <taxon>Bacteria division Kazan-3B-28</taxon>
    </lineage>
</organism>
<dbReference type="EMBL" id="QMNG01000031">
    <property type="protein sequence ID" value="RLC36757.1"/>
    <property type="molecule type" value="Genomic_DNA"/>
</dbReference>
<reference evidence="2 3" key="1">
    <citation type="submission" date="2018-06" db="EMBL/GenBank/DDBJ databases">
        <title>Extensive metabolic versatility and redundancy in microbially diverse, dynamic hydrothermal sediments.</title>
        <authorList>
            <person name="Dombrowski N."/>
            <person name="Teske A."/>
            <person name="Baker B.J."/>
        </authorList>
    </citation>
    <scope>NUCLEOTIDE SEQUENCE [LARGE SCALE GENOMIC DNA]</scope>
    <source>
        <strain evidence="2">B79_G16</strain>
    </source>
</reference>
<gene>
    <name evidence="2" type="ORF">DRH29_03895</name>
</gene>
<keyword evidence="1" id="KW-0812">Transmembrane</keyword>
<evidence type="ECO:0000256" key="1">
    <source>
        <dbReference type="SAM" id="Phobius"/>
    </source>
</evidence>
<dbReference type="Proteomes" id="UP000281261">
    <property type="component" value="Unassembled WGS sequence"/>
</dbReference>
<evidence type="ECO:0000313" key="3">
    <source>
        <dbReference type="Proteomes" id="UP000281261"/>
    </source>
</evidence>
<comment type="caution">
    <text evidence="2">The sequence shown here is derived from an EMBL/GenBank/DDBJ whole genome shotgun (WGS) entry which is preliminary data.</text>
</comment>
<feature type="transmembrane region" description="Helical" evidence="1">
    <location>
        <begin position="20"/>
        <end position="40"/>
    </location>
</feature>